<evidence type="ECO:0008006" key="4">
    <source>
        <dbReference type="Google" id="ProtNLM"/>
    </source>
</evidence>
<reference evidence="2 3" key="1">
    <citation type="journal article" date="2019" name="Int. J. Syst. Evol. Microbiol.">
        <title>The Global Catalogue of Microorganisms (GCM) 10K type strain sequencing project: providing services to taxonomists for standard genome sequencing and annotation.</title>
        <authorList>
            <consortium name="The Broad Institute Genomics Platform"/>
            <consortium name="The Broad Institute Genome Sequencing Center for Infectious Disease"/>
            <person name="Wu L."/>
            <person name="Ma J."/>
        </authorList>
    </citation>
    <scope>NUCLEOTIDE SEQUENCE [LARGE SCALE GENOMIC DNA]</scope>
    <source>
        <strain evidence="2 3">JCM 14559</strain>
    </source>
</reference>
<organism evidence="2 3">
    <name type="scientific">Kitasatospora saccharophila</name>
    <dbReference type="NCBI Taxonomy" id="407973"/>
    <lineage>
        <taxon>Bacteria</taxon>
        <taxon>Bacillati</taxon>
        <taxon>Actinomycetota</taxon>
        <taxon>Actinomycetes</taxon>
        <taxon>Kitasatosporales</taxon>
        <taxon>Streptomycetaceae</taxon>
        <taxon>Kitasatospora</taxon>
    </lineage>
</organism>
<accession>A0ABN2X683</accession>
<dbReference type="RefSeq" id="WP_344554014.1">
    <property type="nucleotide sequence ID" value="NZ_BAAANS010000028.1"/>
</dbReference>
<keyword evidence="3" id="KW-1185">Reference proteome</keyword>
<gene>
    <name evidence="2" type="ORF">GCM10009759_42550</name>
</gene>
<evidence type="ECO:0000313" key="3">
    <source>
        <dbReference type="Proteomes" id="UP001500897"/>
    </source>
</evidence>
<sequence>MTDIESTGPAVPAQPTASPAEQSVAVPAQPTASPAEQAEPPVPAGPRRASRVSKAVAAVLVAALAGVGIGEVIIRVHYADDAAPPVAAAAAPSPSASTPVPWGAKSNGNHFGNLRDLLLPVPTGYRLGPDYKQFGNDSEFGGNGDLEQAKELLLSGVPAKYLDQRKKALDSLHFTGAGVRSLTQGDNRMVAVLQLAQFNQQAVSQEGELYGALIDDTDLFRRGPQVPDHPDARCALPMLDPGDQLDYLSCYSAEGDLLVQMRVFGVVPLDQNKVVDLFRQQLDRLARPGASV</sequence>
<name>A0ABN2X683_9ACTN</name>
<evidence type="ECO:0000256" key="1">
    <source>
        <dbReference type="SAM" id="MobiDB-lite"/>
    </source>
</evidence>
<dbReference type="Proteomes" id="UP001500897">
    <property type="component" value="Unassembled WGS sequence"/>
</dbReference>
<protein>
    <recommendedName>
        <fullName evidence="4">Secreted protein</fullName>
    </recommendedName>
</protein>
<comment type="caution">
    <text evidence="2">The sequence shown here is derived from an EMBL/GenBank/DDBJ whole genome shotgun (WGS) entry which is preliminary data.</text>
</comment>
<feature type="region of interest" description="Disordered" evidence="1">
    <location>
        <begin position="1"/>
        <end position="47"/>
    </location>
</feature>
<evidence type="ECO:0000313" key="2">
    <source>
        <dbReference type="EMBL" id="GAA2105459.1"/>
    </source>
</evidence>
<dbReference type="EMBL" id="BAAANS010000028">
    <property type="protein sequence ID" value="GAA2105459.1"/>
    <property type="molecule type" value="Genomic_DNA"/>
</dbReference>
<proteinExistence type="predicted"/>